<evidence type="ECO:0000313" key="3">
    <source>
        <dbReference type="EMBL" id="MEE2003048.1"/>
    </source>
</evidence>
<dbReference type="RefSeq" id="WP_330130096.1">
    <property type="nucleotide sequence ID" value="NZ_JAUHLI010000020.1"/>
</dbReference>
<feature type="domain" description="DUF4357" evidence="2">
    <location>
        <begin position="304"/>
        <end position="357"/>
    </location>
</feature>
<proteinExistence type="predicted"/>
<comment type="caution">
    <text evidence="3">The sequence shown here is derived from an EMBL/GenBank/DDBJ whole genome shotgun (WGS) entry which is preliminary data.</text>
</comment>
<keyword evidence="4" id="KW-1185">Reference proteome</keyword>
<dbReference type="Proteomes" id="UP001336314">
    <property type="component" value="Unassembled WGS sequence"/>
</dbReference>
<organism evidence="3 4">
    <name type="scientific">Alkalimonas cellulosilytica</name>
    <dbReference type="NCBI Taxonomy" id="3058395"/>
    <lineage>
        <taxon>Bacteria</taxon>
        <taxon>Pseudomonadati</taxon>
        <taxon>Pseudomonadota</taxon>
        <taxon>Gammaproteobacteria</taxon>
        <taxon>Alkalimonas</taxon>
    </lineage>
</organism>
<dbReference type="Pfam" id="PF14267">
    <property type="entry name" value="DUF4357"/>
    <property type="match status" value="1"/>
</dbReference>
<dbReference type="EMBL" id="JAUHLI010000020">
    <property type="protein sequence ID" value="MEE2003048.1"/>
    <property type="molecule type" value="Genomic_DNA"/>
</dbReference>
<protein>
    <submittedName>
        <fullName evidence="3">DUF3780 and DUF4357 domain-containing protein</fullName>
    </submittedName>
</protein>
<feature type="region of interest" description="Disordered" evidence="1">
    <location>
        <begin position="1"/>
        <end position="21"/>
    </location>
</feature>
<dbReference type="InterPro" id="IPR024220">
    <property type="entry name" value="DUF3780"/>
</dbReference>
<evidence type="ECO:0000313" key="4">
    <source>
        <dbReference type="Proteomes" id="UP001336314"/>
    </source>
</evidence>
<dbReference type="NCBIfam" id="NF042961">
    <property type="entry name" value="DUF3780_antiphage"/>
    <property type="match status" value="1"/>
</dbReference>
<reference evidence="3 4" key="1">
    <citation type="submission" date="2023-07" db="EMBL/GenBank/DDBJ databases">
        <title>Alkalimonas sp., MEB108 novel, alkaliphilic bacterium isolated from Lonar Lake, India.</title>
        <authorList>
            <person name="Joshi A."/>
            <person name="Thite S."/>
        </authorList>
    </citation>
    <scope>NUCLEOTIDE SEQUENCE [LARGE SCALE GENOMIC DNA]</scope>
    <source>
        <strain evidence="3 4">MEB108</strain>
    </source>
</reference>
<accession>A0ABU7J9V7</accession>
<sequence>MVKPQHNTPNTVNKHPTLGFGVPATSDPHHFKVIIPKANSGKVQINEYLGLQAQSQESAVIERVVLDRTRWTEIRAEVQRAFNARLKSYNLKTSAWQVGENVVDRLLGKELCVLAWAVEDMDVGNISLAVRNWLALRPEERWWLFAMTAKSTGTVEDRDVGWRIALRHALGDIVQSEQQELSQPSSSVYIKHQSKKSEIQTPSADYGAETPVSDEIVLPQEPDTEESLLTCEASQPEHIEAQSDNEATVSIEADGALFLFEAKLAKAVGLPIGNNHSPEFLVKKGSTANIALAKSLRPAIRDLRQQLLEDDVLIIDGEVYSFTKDYLFKSPSAAACVIAGNPRSGMDAWRDFHGRSLKELGYGKKS</sequence>
<gene>
    <name evidence="3" type="ORF">QWY20_16435</name>
</gene>
<dbReference type="Pfam" id="PF12635">
    <property type="entry name" value="DUF3780"/>
    <property type="match status" value="1"/>
</dbReference>
<dbReference type="InterPro" id="IPR025579">
    <property type="entry name" value="DUF4357"/>
</dbReference>
<feature type="compositionally biased region" description="Polar residues" evidence="1">
    <location>
        <begin position="1"/>
        <end position="14"/>
    </location>
</feature>
<evidence type="ECO:0000259" key="2">
    <source>
        <dbReference type="Pfam" id="PF14267"/>
    </source>
</evidence>
<evidence type="ECO:0000256" key="1">
    <source>
        <dbReference type="SAM" id="MobiDB-lite"/>
    </source>
</evidence>
<name>A0ABU7J9V7_9GAMM</name>